<reference evidence="2" key="4">
    <citation type="submission" date="2024-05" db="EMBL/GenBank/DDBJ databases">
        <authorList>
            <person name="Sun Q."/>
            <person name="Zhou Y."/>
        </authorList>
    </citation>
    <scope>NUCLEOTIDE SEQUENCE</scope>
    <source>
        <strain evidence="2">CGMCC 1.11013</strain>
    </source>
</reference>
<gene>
    <name evidence="3" type="ORF">BG57_02705</name>
    <name evidence="2" type="ORF">GCM10010985_18060</name>
</gene>
<dbReference type="Gene3D" id="3.40.50.2300">
    <property type="match status" value="1"/>
</dbReference>
<dbReference type="InterPro" id="IPR008327">
    <property type="entry name" value="Sig_transdc_resp-reg_antiterm"/>
</dbReference>
<evidence type="ECO:0000259" key="1">
    <source>
        <dbReference type="PROSITE" id="PS50921"/>
    </source>
</evidence>
<dbReference type="InterPro" id="IPR049021">
    <property type="entry name" value="AmiR_N"/>
</dbReference>
<evidence type="ECO:0000313" key="5">
    <source>
        <dbReference type="Proteomes" id="UP000597138"/>
    </source>
</evidence>
<dbReference type="AlphaFoldDB" id="A0A069P4P5"/>
<dbReference type="InterPro" id="IPR005561">
    <property type="entry name" value="ANTAR"/>
</dbReference>
<evidence type="ECO:0000313" key="4">
    <source>
        <dbReference type="Proteomes" id="UP000027439"/>
    </source>
</evidence>
<reference evidence="2" key="1">
    <citation type="journal article" date="2014" name="Int. J. Syst. Evol. Microbiol.">
        <title>Complete genome of a new Firmicutes species belonging to the dominant human colonic microbiota ('Ruminococcus bicirculans') reveals two chromosomes and a selective capacity to utilize plant glucans.</title>
        <authorList>
            <consortium name="NISC Comparative Sequencing Program"/>
            <person name="Wegmann U."/>
            <person name="Louis P."/>
            <person name="Goesmann A."/>
            <person name="Henrissat B."/>
            <person name="Duncan S.H."/>
            <person name="Flint H.J."/>
        </authorList>
    </citation>
    <scope>NUCLEOTIDE SEQUENCE</scope>
    <source>
        <strain evidence="2">CGMCC 1.11013</strain>
    </source>
</reference>
<sequence>MSARTDRGQRSLTSSILERNARVVVFHPDDDDGLTLTNHLRRMGFDVERCWPPTDTLPEKTDLVFRALLPEERAPKGEWSGPDAPPVICVVAYENPTFIDQAIKMGSDGIVTTPIRASGLLSTVVMALYHAKRARQHVQRIAKLEQKLLDSRHLQEAKNILMTMHRVSEREAYDMLRAQAMEKRVTIDDICHSVIQAGEVLQIARGMPPEDGREKG</sequence>
<dbReference type="InterPro" id="IPR036388">
    <property type="entry name" value="WH-like_DNA-bd_sf"/>
</dbReference>
<dbReference type="Pfam" id="PF21332">
    <property type="entry name" value="AmiR_N"/>
    <property type="match status" value="1"/>
</dbReference>
<comment type="caution">
    <text evidence="3">The sequence shown here is derived from an EMBL/GenBank/DDBJ whole genome shotgun (WGS) entry which is preliminary data.</text>
</comment>
<dbReference type="PIRSF" id="PIRSF036382">
    <property type="entry name" value="RR_antiterm"/>
    <property type="match status" value="1"/>
</dbReference>
<reference evidence="5" key="3">
    <citation type="journal article" date="2019" name="Int. J. Syst. Evol. Microbiol.">
        <title>The Global Catalogue of Microorganisms (GCM) 10K type strain sequencing project: providing services to taxonomists for standard genome sequencing and annotation.</title>
        <authorList>
            <consortium name="The Broad Institute Genomics Platform"/>
            <consortium name="The Broad Institute Genome Sequencing Center for Infectious Disease"/>
            <person name="Wu L."/>
            <person name="Ma J."/>
        </authorList>
    </citation>
    <scope>NUCLEOTIDE SEQUENCE [LARGE SCALE GENOMIC DNA]</scope>
    <source>
        <strain evidence="5">CGMCC 1.11013</strain>
    </source>
</reference>
<protein>
    <submittedName>
        <fullName evidence="3">Response regulator receiver protein</fullName>
    </submittedName>
    <submittedName>
        <fullName evidence="2">Transcription antitermination protein</fullName>
    </submittedName>
</protein>
<dbReference type="Pfam" id="PF03861">
    <property type="entry name" value="ANTAR"/>
    <property type="match status" value="1"/>
</dbReference>
<feature type="domain" description="ANTAR" evidence="1">
    <location>
        <begin position="134"/>
        <end position="195"/>
    </location>
</feature>
<evidence type="ECO:0000313" key="3">
    <source>
        <dbReference type="EMBL" id="KDR34879.1"/>
    </source>
</evidence>
<dbReference type="SMART" id="SM01012">
    <property type="entry name" value="ANTAR"/>
    <property type="match status" value="1"/>
</dbReference>
<dbReference type="Gene3D" id="1.10.10.10">
    <property type="entry name" value="Winged helix-like DNA-binding domain superfamily/Winged helix DNA-binding domain"/>
    <property type="match status" value="1"/>
</dbReference>
<dbReference type="EMBL" id="BMEG01000002">
    <property type="protein sequence ID" value="GGD64357.1"/>
    <property type="molecule type" value="Genomic_DNA"/>
</dbReference>
<dbReference type="Proteomes" id="UP000597138">
    <property type="component" value="Unassembled WGS sequence"/>
</dbReference>
<dbReference type="Proteomes" id="UP000027439">
    <property type="component" value="Unassembled WGS sequence"/>
</dbReference>
<dbReference type="InterPro" id="IPR011006">
    <property type="entry name" value="CheY-like_superfamily"/>
</dbReference>
<dbReference type="PROSITE" id="PS50921">
    <property type="entry name" value="ANTAR"/>
    <property type="match status" value="1"/>
</dbReference>
<accession>A0A069P4P5</accession>
<dbReference type="OrthoDB" id="8720242at2"/>
<dbReference type="STRING" id="1071679.BG57_02705"/>
<proteinExistence type="predicted"/>
<dbReference type="GO" id="GO:0003723">
    <property type="term" value="F:RNA binding"/>
    <property type="evidence" value="ECO:0007669"/>
    <property type="project" value="InterPro"/>
</dbReference>
<dbReference type="SUPFAM" id="SSF52172">
    <property type="entry name" value="CheY-like"/>
    <property type="match status" value="1"/>
</dbReference>
<dbReference type="EMBL" id="JFHE01000010">
    <property type="protein sequence ID" value="KDR34879.1"/>
    <property type="molecule type" value="Genomic_DNA"/>
</dbReference>
<evidence type="ECO:0000313" key="2">
    <source>
        <dbReference type="EMBL" id="GGD64357.1"/>
    </source>
</evidence>
<dbReference type="eggNOG" id="COG3707">
    <property type="taxonomic scope" value="Bacteria"/>
</dbReference>
<organism evidence="3 4">
    <name type="scientific">Caballeronia grimmiae</name>
    <dbReference type="NCBI Taxonomy" id="1071679"/>
    <lineage>
        <taxon>Bacteria</taxon>
        <taxon>Pseudomonadati</taxon>
        <taxon>Pseudomonadota</taxon>
        <taxon>Betaproteobacteria</taxon>
        <taxon>Burkholderiales</taxon>
        <taxon>Burkholderiaceae</taxon>
        <taxon>Caballeronia</taxon>
    </lineage>
</organism>
<name>A0A069P4P5_9BURK</name>
<keyword evidence="5" id="KW-1185">Reference proteome</keyword>
<dbReference type="RefSeq" id="WP_035963711.1">
    <property type="nucleotide sequence ID" value="NZ_BMEG01000002.1"/>
</dbReference>
<reference evidence="3 4" key="2">
    <citation type="submission" date="2014-03" db="EMBL/GenBank/DDBJ databases">
        <title>Draft Genome Sequences of Four Burkholderia Strains.</title>
        <authorList>
            <person name="Liu X.Y."/>
            <person name="Li C.X."/>
            <person name="Xu J.H."/>
        </authorList>
    </citation>
    <scope>NUCLEOTIDE SEQUENCE [LARGE SCALE GENOMIC DNA]</scope>
    <source>
        <strain evidence="3 4">R27</strain>
    </source>
</reference>